<evidence type="ECO:0000256" key="1">
    <source>
        <dbReference type="ARBA" id="ARBA00022475"/>
    </source>
</evidence>
<evidence type="ECO:0000313" key="8">
    <source>
        <dbReference type="Proteomes" id="UP001238603"/>
    </source>
</evidence>
<dbReference type="Pfam" id="PF06835">
    <property type="entry name" value="LptC"/>
    <property type="match status" value="1"/>
</dbReference>
<gene>
    <name evidence="7" type="primary">lptC</name>
    <name evidence="7" type="ORF">QRD43_04780</name>
</gene>
<keyword evidence="8" id="KW-1185">Reference proteome</keyword>
<protein>
    <submittedName>
        <fullName evidence="7">LPS export ABC transporter periplasmic protein LptC</fullName>
    </submittedName>
</protein>
<dbReference type="PANTHER" id="PTHR37481:SF1">
    <property type="entry name" value="LIPOPOLYSACCHARIDE EXPORT SYSTEM PROTEIN LPTC"/>
    <property type="match status" value="1"/>
</dbReference>
<name>A0ABT7LHU2_9BURK</name>
<evidence type="ECO:0000256" key="4">
    <source>
        <dbReference type="ARBA" id="ARBA00022989"/>
    </source>
</evidence>
<dbReference type="EMBL" id="JASVDS010000001">
    <property type="protein sequence ID" value="MDL5031215.1"/>
    <property type="molecule type" value="Genomic_DNA"/>
</dbReference>
<evidence type="ECO:0000256" key="2">
    <source>
        <dbReference type="ARBA" id="ARBA00022519"/>
    </source>
</evidence>
<keyword evidence="3 6" id="KW-0812">Transmembrane</keyword>
<keyword evidence="1" id="KW-1003">Cell membrane</keyword>
<organism evidence="7 8">
    <name type="scientific">Roseateles subflavus</name>
    <dbReference type="NCBI Taxonomy" id="3053353"/>
    <lineage>
        <taxon>Bacteria</taxon>
        <taxon>Pseudomonadati</taxon>
        <taxon>Pseudomonadota</taxon>
        <taxon>Betaproteobacteria</taxon>
        <taxon>Burkholderiales</taxon>
        <taxon>Sphaerotilaceae</taxon>
        <taxon>Roseateles</taxon>
    </lineage>
</organism>
<feature type="transmembrane region" description="Helical" evidence="6">
    <location>
        <begin position="32"/>
        <end position="52"/>
    </location>
</feature>
<keyword evidence="4 6" id="KW-1133">Transmembrane helix</keyword>
<evidence type="ECO:0000313" key="7">
    <source>
        <dbReference type="EMBL" id="MDL5031215.1"/>
    </source>
</evidence>
<dbReference type="InterPro" id="IPR052363">
    <property type="entry name" value="LPS_export_LptC"/>
</dbReference>
<dbReference type="PANTHER" id="PTHR37481">
    <property type="entry name" value="LIPOPOLYSACCHARIDE EXPORT SYSTEM PROTEIN LPTC"/>
    <property type="match status" value="1"/>
</dbReference>
<dbReference type="RefSeq" id="WP_285981326.1">
    <property type="nucleotide sequence ID" value="NZ_JASVDS010000001.1"/>
</dbReference>
<proteinExistence type="predicted"/>
<reference evidence="7 8" key="1">
    <citation type="submission" date="2023-06" db="EMBL/GenBank/DDBJ databases">
        <title>Pelomonas sp. APW6 16S ribosomal RNA gene genome sequencing and assembly.</title>
        <authorList>
            <person name="Woo H."/>
        </authorList>
    </citation>
    <scope>NUCLEOTIDE SEQUENCE [LARGE SCALE GENOMIC DNA]</scope>
    <source>
        <strain evidence="7 8">APW6</strain>
    </source>
</reference>
<dbReference type="InterPro" id="IPR026265">
    <property type="entry name" value="LptC"/>
</dbReference>
<sequence length="229" mass="25371">MNAAADTPLAPPPTPARRREAPPLLWRLQNLVGTYLPLLILALLAGLTWWLVKSTPLPDDGSGQRVLRHEPDYQMQGFELQRFKADGSLALQVRGREMRHYPDTDTLEIDGIELRAMGQEGTLTIAEARQAVSNADASEIRLQGEVLVRRFAPASSATPQDAQPAQLEISGEFLQLNPPVEQMRSHLPVTLRTGLGSFSVQSFAYDNLSGQLQFHGHSTATYQARRKRP</sequence>
<dbReference type="Gene3D" id="2.60.450.10">
    <property type="entry name" value="Lipopolysaccharide (LPS) transport protein A like domain"/>
    <property type="match status" value="1"/>
</dbReference>
<dbReference type="Proteomes" id="UP001238603">
    <property type="component" value="Unassembled WGS sequence"/>
</dbReference>
<evidence type="ECO:0000256" key="5">
    <source>
        <dbReference type="ARBA" id="ARBA00023136"/>
    </source>
</evidence>
<keyword evidence="5 6" id="KW-0472">Membrane</keyword>
<dbReference type="NCBIfam" id="TIGR04409">
    <property type="entry name" value="LptC_YrbK"/>
    <property type="match status" value="1"/>
</dbReference>
<comment type="caution">
    <text evidence="7">The sequence shown here is derived from an EMBL/GenBank/DDBJ whole genome shotgun (WGS) entry which is preliminary data.</text>
</comment>
<dbReference type="InterPro" id="IPR010664">
    <property type="entry name" value="LipoPS_assembly_LptC-rel"/>
</dbReference>
<evidence type="ECO:0000256" key="3">
    <source>
        <dbReference type="ARBA" id="ARBA00022692"/>
    </source>
</evidence>
<keyword evidence="2" id="KW-0997">Cell inner membrane</keyword>
<evidence type="ECO:0000256" key="6">
    <source>
        <dbReference type="SAM" id="Phobius"/>
    </source>
</evidence>
<accession>A0ABT7LHU2</accession>